<reference evidence="7 8" key="1">
    <citation type="submission" date="2021-01" db="EMBL/GenBank/DDBJ databases">
        <title>Cercospora kikuchii MAFF 305040 whole genome shotgun sequence.</title>
        <authorList>
            <person name="Kashiwa T."/>
            <person name="Suzuki T."/>
        </authorList>
    </citation>
    <scope>NUCLEOTIDE SEQUENCE [LARGE SCALE GENOMIC DNA]</scope>
    <source>
        <strain evidence="7 8">MAFF 305040</strain>
    </source>
</reference>
<comment type="subcellular location">
    <subcellularLocation>
        <location evidence="6">Nucleus outer membrane</location>
        <topology evidence="6">Single-pass membrane protein</topology>
    </subcellularLocation>
</comment>
<dbReference type="PANTHER" id="PTHR12265:SF30">
    <property type="entry name" value="TRANSMEMBRANE PROTEIN 53"/>
    <property type="match status" value="1"/>
</dbReference>
<evidence type="ECO:0008006" key="9">
    <source>
        <dbReference type="Google" id="ProtNLM"/>
    </source>
</evidence>
<dbReference type="SUPFAM" id="SSF53474">
    <property type="entry name" value="alpha/beta-Hydrolases"/>
    <property type="match status" value="1"/>
</dbReference>
<dbReference type="Pfam" id="PF05705">
    <property type="entry name" value="DUF829"/>
    <property type="match status" value="1"/>
</dbReference>
<keyword evidence="8" id="KW-1185">Reference proteome</keyword>
<evidence type="ECO:0000256" key="6">
    <source>
        <dbReference type="ARBA" id="ARBA00034303"/>
    </source>
</evidence>
<dbReference type="InterPro" id="IPR029058">
    <property type="entry name" value="AB_hydrolase_fold"/>
</dbReference>
<dbReference type="RefSeq" id="XP_044661333.1">
    <property type="nucleotide sequence ID" value="XM_044805398.1"/>
</dbReference>
<dbReference type="GO" id="GO:0005640">
    <property type="term" value="C:nuclear outer membrane"/>
    <property type="evidence" value="ECO:0007669"/>
    <property type="project" value="UniProtKB-SubCell"/>
</dbReference>
<keyword evidence="5" id="KW-0539">Nucleus</keyword>
<dbReference type="GeneID" id="68295530"/>
<organism evidence="7 8">
    <name type="scientific">Cercospora kikuchii</name>
    <dbReference type="NCBI Taxonomy" id="84275"/>
    <lineage>
        <taxon>Eukaryota</taxon>
        <taxon>Fungi</taxon>
        <taxon>Dikarya</taxon>
        <taxon>Ascomycota</taxon>
        <taxon>Pezizomycotina</taxon>
        <taxon>Dothideomycetes</taxon>
        <taxon>Dothideomycetidae</taxon>
        <taxon>Mycosphaerellales</taxon>
        <taxon>Mycosphaerellaceae</taxon>
        <taxon>Cercospora</taxon>
    </lineage>
</organism>
<dbReference type="EMBL" id="BOLY01000006">
    <property type="protein sequence ID" value="GIZ46846.1"/>
    <property type="molecule type" value="Genomic_DNA"/>
</dbReference>
<comment type="caution">
    <text evidence="7">The sequence shown here is derived from an EMBL/GenBank/DDBJ whole genome shotgun (WGS) entry which is preliminary data.</text>
</comment>
<dbReference type="OrthoDB" id="77878at2759"/>
<gene>
    <name evidence="7" type="ORF">CKM354_000995500</name>
</gene>
<keyword evidence="3" id="KW-1133">Transmembrane helix</keyword>
<evidence type="ECO:0000256" key="3">
    <source>
        <dbReference type="ARBA" id="ARBA00022989"/>
    </source>
</evidence>
<evidence type="ECO:0000256" key="1">
    <source>
        <dbReference type="ARBA" id="ARBA00007387"/>
    </source>
</evidence>
<evidence type="ECO:0000313" key="8">
    <source>
        <dbReference type="Proteomes" id="UP000825890"/>
    </source>
</evidence>
<dbReference type="InterPro" id="IPR008547">
    <property type="entry name" value="DUF829_TMEM53"/>
</dbReference>
<protein>
    <recommendedName>
        <fullName evidence="9">Indole-diterpene biosynthesis protein PaxU</fullName>
    </recommendedName>
</protein>
<accession>A0A9P3FGU3</accession>
<evidence type="ECO:0000256" key="4">
    <source>
        <dbReference type="ARBA" id="ARBA00023136"/>
    </source>
</evidence>
<name>A0A9P3FGU3_9PEZI</name>
<proteinExistence type="inferred from homology"/>
<evidence type="ECO:0000256" key="5">
    <source>
        <dbReference type="ARBA" id="ARBA00023242"/>
    </source>
</evidence>
<keyword evidence="2" id="KW-0812">Transmembrane</keyword>
<evidence type="ECO:0000313" key="7">
    <source>
        <dbReference type="EMBL" id="GIZ46846.1"/>
    </source>
</evidence>
<comment type="similarity">
    <text evidence="1">Belongs to the TMEM53 family.</text>
</comment>
<dbReference type="Gene3D" id="3.40.50.1820">
    <property type="entry name" value="alpha/beta hydrolase"/>
    <property type="match status" value="1"/>
</dbReference>
<dbReference type="Proteomes" id="UP000825890">
    <property type="component" value="Unassembled WGS sequence"/>
</dbReference>
<dbReference type="AlphaFoldDB" id="A0A9P3FGU3"/>
<dbReference type="PANTHER" id="PTHR12265">
    <property type="entry name" value="TRANSMEMBRANE PROTEIN 53"/>
    <property type="match status" value="1"/>
</dbReference>
<keyword evidence="4" id="KW-0472">Membrane</keyword>
<evidence type="ECO:0000256" key="2">
    <source>
        <dbReference type="ARBA" id="ARBA00022692"/>
    </source>
</evidence>
<sequence>MAAGKAPDGFEVLTETISIHRPETTTSSDETQPPLFVICSWMAAFPRHIQKYTDQYKKLYPSSTILLIQSTWKDVSGTDEFMKPRLAIAISIIQDHLLQRNIPSTTSQGSIPKPKILLHIFSNGGATVANHLSMQLNNSLSSSSSLSTHSQHPQPSSTFSRLILECTPSRPNTSQAVRAVGAAALPSNPLLRLLGNFLIRCFVSYGFWKCWLLGKENMVDKLRRRLNSPFFLLSTRSKPAPTSTSSITEKNENGLTVPKEQIWDAKVPRLYMYSKSDEVVSWQDVRDHAREAREVRGFEDVREEVFEKAPHVGLPREDFERYWGVVEGWWGQR</sequence>